<dbReference type="InterPro" id="IPR036388">
    <property type="entry name" value="WH-like_DNA-bd_sf"/>
</dbReference>
<sequence>MPAPSLAGTNLARAKGFNRRVVVEALRRHAPCSRAELARLTRLSPQTISNIVAEFLDAGLVQVEGRRAGPGLRGQPQVDLTLNADAAMAIGLSLEHDRLRAMAMNLDGTVRAEWSAPIADARPAALLPRIAEAVAALRLEVPAQPWGVGLAMPGPFATVPHSFAGPTTLPGWQGVPVAERVSVLLGLPVLVERDAAAAARAEYLYGHARDLRSFFVLHFGRGLGGSAFGDGQLLRGARGNAGEIGLMVSVPGGRPHPGGPDGCLEAYVSLHALSDRLAEAGLGRVMPGLDHPVLRDWIAEAASHLRPAIGVVETLFDPEAILLTGHLPAPLMAALITALDPLPPSIAAHRQRRLARVIAGATGADSTVLGAATLPFYDWLAPDTEALRKPKQEQASELPRVKDWWRY</sequence>
<comment type="caution">
    <text evidence="2">The sequence shown here is derived from an EMBL/GenBank/DDBJ whole genome shotgun (WGS) entry which is preliminary data.</text>
</comment>
<dbReference type="Pfam" id="PF12802">
    <property type="entry name" value="MarR_2"/>
    <property type="match status" value="1"/>
</dbReference>
<gene>
    <name evidence="2" type="ORF">IAI61_21540</name>
</gene>
<dbReference type="InterPro" id="IPR036390">
    <property type="entry name" value="WH_DNA-bd_sf"/>
</dbReference>
<dbReference type="PANTHER" id="PTHR18964">
    <property type="entry name" value="ROK (REPRESSOR, ORF, KINASE) FAMILY"/>
    <property type="match status" value="1"/>
</dbReference>
<dbReference type="Gene3D" id="3.30.420.40">
    <property type="match status" value="2"/>
</dbReference>
<dbReference type="Gene3D" id="1.10.10.10">
    <property type="entry name" value="Winged helix-like DNA-binding domain superfamily/Winged helix DNA-binding domain"/>
    <property type="match status" value="1"/>
</dbReference>
<name>A0ABS3KVX1_9PROT</name>
<protein>
    <submittedName>
        <fullName evidence="2">ROK family transcriptional regulator</fullName>
    </submittedName>
</protein>
<dbReference type="Pfam" id="PF00480">
    <property type="entry name" value="ROK"/>
    <property type="match status" value="1"/>
</dbReference>
<evidence type="ECO:0000313" key="2">
    <source>
        <dbReference type="EMBL" id="MBO1081624.1"/>
    </source>
</evidence>
<dbReference type="EMBL" id="JACTNG010000017">
    <property type="protein sequence ID" value="MBO1081624.1"/>
    <property type="molecule type" value="Genomic_DNA"/>
</dbReference>
<dbReference type="SUPFAM" id="SSF46785">
    <property type="entry name" value="Winged helix' DNA-binding domain"/>
    <property type="match status" value="1"/>
</dbReference>
<dbReference type="SUPFAM" id="SSF53067">
    <property type="entry name" value="Actin-like ATPase domain"/>
    <property type="match status" value="1"/>
</dbReference>
<dbReference type="InterPro" id="IPR000600">
    <property type="entry name" value="ROK"/>
</dbReference>
<feature type="domain" description="HTH marR-type" evidence="1">
    <location>
        <begin position="23"/>
        <end position="64"/>
    </location>
</feature>
<dbReference type="RefSeq" id="WP_207419800.1">
    <property type="nucleotide sequence ID" value="NZ_CP061180.1"/>
</dbReference>
<organism evidence="2 3">
    <name type="scientific">Roseomonas haemaphysalidis</name>
    <dbReference type="NCBI Taxonomy" id="2768162"/>
    <lineage>
        <taxon>Bacteria</taxon>
        <taxon>Pseudomonadati</taxon>
        <taxon>Pseudomonadota</taxon>
        <taxon>Alphaproteobacteria</taxon>
        <taxon>Acetobacterales</taxon>
        <taxon>Roseomonadaceae</taxon>
        <taxon>Roseomonas</taxon>
    </lineage>
</organism>
<proteinExistence type="predicted"/>
<keyword evidence="3" id="KW-1185">Reference proteome</keyword>
<dbReference type="PANTHER" id="PTHR18964:SF173">
    <property type="entry name" value="GLUCOKINASE"/>
    <property type="match status" value="1"/>
</dbReference>
<accession>A0ABS3KVX1</accession>
<evidence type="ECO:0000259" key="1">
    <source>
        <dbReference type="Pfam" id="PF12802"/>
    </source>
</evidence>
<reference evidence="2 3" key="1">
    <citation type="submission" date="2020-09" db="EMBL/GenBank/DDBJ databases">
        <title>Roseomonas.</title>
        <authorList>
            <person name="Zhu W."/>
        </authorList>
    </citation>
    <scope>NUCLEOTIDE SEQUENCE [LARGE SCALE GENOMIC DNA]</scope>
    <source>
        <strain evidence="2 3">573</strain>
    </source>
</reference>
<dbReference type="Proteomes" id="UP001518989">
    <property type="component" value="Unassembled WGS sequence"/>
</dbReference>
<dbReference type="InterPro" id="IPR043129">
    <property type="entry name" value="ATPase_NBD"/>
</dbReference>
<dbReference type="InterPro" id="IPR000835">
    <property type="entry name" value="HTH_MarR-typ"/>
</dbReference>
<evidence type="ECO:0000313" key="3">
    <source>
        <dbReference type="Proteomes" id="UP001518989"/>
    </source>
</evidence>